<dbReference type="GO" id="GO:0004553">
    <property type="term" value="F:hydrolase activity, hydrolyzing O-glycosyl compounds"/>
    <property type="evidence" value="ECO:0007669"/>
    <property type="project" value="InterPro"/>
</dbReference>
<feature type="region of interest" description="Disordered" evidence="7">
    <location>
        <begin position="335"/>
        <end position="356"/>
    </location>
</feature>
<dbReference type="PANTHER" id="PTHR43817">
    <property type="entry name" value="GLYCOSYL HYDROLASE"/>
    <property type="match status" value="1"/>
</dbReference>
<dbReference type="CDD" id="cd18820">
    <property type="entry name" value="GH43_LbAraf43-like"/>
    <property type="match status" value="1"/>
</dbReference>
<dbReference type="OrthoDB" id="177947at2"/>
<dbReference type="EMBL" id="CP023004">
    <property type="protein sequence ID" value="AWI10244.1"/>
    <property type="molecule type" value="Genomic_DNA"/>
</dbReference>
<reference evidence="9 10" key="1">
    <citation type="journal article" date="2018" name="Syst. Appl. Microbiol.">
        <title>Ereboglobus luteus gen. nov. sp. nov. from cockroach guts, and new insights into the oxygen relationship of the genera Opitutus and Didymococcus (Verrucomicrobia: Opitutaceae).</title>
        <authorList>
            <person name="Tegtmeier D."/>
            <person name="Belitz A."/>
            <person name="Radek R."/>
            <person name="Heimerl T."/>
            <person name="Brune A."/>
        </authorList>
    </citation>
    <scope>NUCLEOTIDE SEQUENCE [LARGE SCALE GENOMIC DNA]</scope>
    <source>
        <strain evidence="9 10">Ho45</strain>
    </source>
</reference>
<keyword evidence="4 6" id="KW-0326">Glycosidase</keyword>
<keyword evidence="3 6" id="KW-0378">Hydrolase</keyword>
<evidence type="ECO:0000313" key="9">
    <source>
        <dbReference type="EMBL" id="AWI10244.1"/>
    </source>
</evidence>
<evidence type="ECO:0008006" key="11">
    <source>
        <dbReference type="Google" id="ProtNLM"/>
    </source>
</evidence>
<evidence type="ECO:0000256" key="3">
    <source>
        <dbReference type="ARBA" id="ARBA00022801"/>
    </source>
</evidence>
<dbReference type="GO" id="GO:0005975">
    <property type="term" value="P:carbohydrate metabolic process"/>
    <property type="evidence" value="ECO:0007669"/>
    <property type="project" value="InterPro"/>
</dbReference>
<dbReference type="InterPro" id="IPR023296">
    <property type="entry name" value="Glyco_hydro_beta-prop_sf"/>
</dbReference>
<evidence type="ECO:0000256" key="7">
    <source>
        <dbReference type="SAM" id="MobiDB-lite"/>
    </source>
</evidence>
<evidence type="ECO:0000313" key="10">
    <source>
        <dbReference type="Proteomes" id="UP000244896"/>
    </source>
</evidence>
<dbReference type="InterPro" id="IPR006710">
    <property type="entry name" value="Glyco_hydro_43"/>
</dbReference>
<dbReference type="SUPFAM" id="SSF75005">
    <property type="entry name" value="Arabinanase/levansucrase/invertase"/>
    <property type="match status" value="1"/>
</dbReference>
<evidence type="ECO:0000256" key="4">
    <source>
        <dbReference type="ARBA" id="ARBA00023295"/>
    </source>
</evidence>
<evidence type="ECO:0000256" key="2">
    <source>
        <dbReference type="ARBA" id="ARBA00022729"/>
    </source>
</evidence>
<sequence>MTMSAIKRFSLLIALCALLLASVRASASPPESFANPIATGADPWVVRHEGSYYWCRSENDTGVAICKSDSLTTLGTRHVVWRAPEHGPHSKEIWAPELHFLDDRWYVYVAASDGRNAAHRMIVLESETSDPLSKYTFKNELYTGDNIDTKTSNRWAIDGTVLEHKGKRYFIWSGWADERDIQWLYIAPMSNPWTISGNRVRLCANDDYIWERVGESISERGLNEAPQILQRNGRTFIIYSASGAWKTTYKLGLLELAGDDPLAPGAWRKHPDPVFAPTEKTYGVGHASFVKSADGRENWIVYHTKLSREDGWHRGICAQPFTWTDDGLPDFGAPVPRGRPIPAPSNTPAASLLTSN</sequence>
<feature type="site" description="Important for catalytic activity, responsible for pKa modulation of the active site Glu and correct orientation of both the proton donor and substrate" evidence="5">
    <location>
        <position position="158"/>
    </location>
</feature>
<dbReference type="AlphaFoldDB" id="A0A2U8E6P8"/>
<dbReference type="PANTHER" id="PTHR43817:SF1">
    <property type="entry name" value="HYDROLASE, FAMILY 43, PUTATIVE (AFU_ORTHOLOGUE AFUA_3G01660)-RELATED"/>
    <property type="match status" value="1"/>
</dbReference>
<proteinExistence type="inferred from homology"/>
<evidence type="ECO:0000256" key="6">
    <source>
        <dbReference type="RuleBase" id="RU361187"/>
    </source>
</evidence>
<feature type="compositionally biased region" description="Polar residues" evidence="7">
    <location>
        <begin position="346"/>
        <end position="356"/>
    </location>
</feature>
<name>A0A2U8E6P8_9BACT</name>
<organism evidence="9 10">
    <name type="scientific">Ereboglobus luteus</name>
    <dbReference type="NCBI Taxonomy" id="1796921"/>
    <lineage>
        <taxon>Bacteria</taxon>
        <taxon>Pseudomonadati</taxon>
        <taxon>Verrucomicrobiota</taxon>
        <taxon>Opitutia</taxon>
        <taxon>Opitutales</taxon>
        <taxon>Opitutaceae</taxon>
        <taxon>Ereboglobus</taxon>
    </lineage>
</organism>
<comment type="similarity">
    <text evidence="1 6">Belongs to the glycosyl hydrolase 43 family.</text>
</comment>
<keyword evidence="2 8" id="KW-0732">Signal</keyword>
<accession>A0A2U8E6P8</accession>
<gene>
    <name evidence="9" type="ORF">CKA38_14170</name>
</gene>
<dbReference type="KEGG" id="elut:CKA38_14170"/>
<evidence type="ECO:0000256" key="8">
    <source>
        <dbReference type="SAM" id="SignalP"/>
    </source>
</evidence>
<evidence type="ECO:0000256" key="5">
    <source>
        <dbReference type="PIRSR" id="PIRSR606710-2"/>
    </source>
</evidence>
<evidence type="ECO:0000256" key="1">
    <source>
        <dbReference type="ARBA" id="ARBA00009865"/>
    </source>
</evidence>
<feature type="chain" id="PRO_5016058430" description="Glycosyl hydrolase family 43" evidence="8">
    <location>
        <begin position="28"/>
        <end position="356"/>
    </location>
</feature>
<keyword evidence="10" id="KW-1185">Reference proteome</keyword>
<dbReference type="Gene3D" id="2.115.10.20">
    <property type="entry name" value="Glycosyl hydrolase domain, family 43"/>
    <property type="match status" value="1"/>
</dbReference>
<dbReference type="Pfam" id="PF04616">
    <property type="entry name" value="Glyco_hydro_43"/>
    <property type="match status" value="1"/>
</dbReference>
<protein>
    <recommendedName>
        <fullName evidence="11">Glycosyl hydrolase family 43</fullName>
    </recommendedName>
</protein>
<dbReference type="Proteomes" id="UP000244896">
    <property type="component" value="Chromosome"/>
</dbReference>
<feature type="signal peptide" evidence="8">
    <location>
        <begin position="1"/>
        <end position="27"/>
    </location>
</feature>